<dbReference type="Proteomes" id="UP000182888">
    <property type="component" value="Unassembled WGS sequence"/>
</dbReference>
<evidence type="ECO:0000313" key="3">
    <source>
        <dbReference type="EMBL" id="CDX58903.1"/>
    </source>
</evidence>
<dbReference type="InterPro" id="IPR055140">
    <property type="entry name" value="Thiolase_C_2"/>
</dbReference>
<feature type="domain" description="Thiolase N-terminal" evidence="1">
    <location>
        <begin position="16"/>
        <end position="188"/>
    </location>
</feature>
<protein>
    <submittedName>
        <fullName evidence="3">Propanoyl-CoA C-acyltransferase</fullName>
        <ecNumber evidence="3">2.3.1.176</ecNumber>
    </submittedName>
</protein>
<evidence type="ECO:0000259" key="1">
    <source>
        <dbReference type="Pfam" id="PF00108"/>
    </source>
</evidence>
<organism evidence="3 4">
    <name type="scientific">Mesorhizobium plurifarium</name>
    <dbReference type="NCBI Taxonomy" id="69974"/>
    <lineage>
        <taxon>Bacteria</taxon>
        <taxon>Pseudomonadati</taxon>
        <taxon>Pseudomonadota</taxon>
        <taxon>Alphaproteobacteria</taxon>
        <taxon>Hyphomicrobiales</taxon>
        <taxon>Phyllobacteriaceae</taxon>
        <taxon>Mesorhizobium</taxon>
    </lineage>
</organism>
<dbReference type="CDD" id="cd00829">
    <property type="entry name" value="SCP-x_thiolase"/>
    <property type="match status" value="1"/>
</dbReference>
<dbReference type="PANTHER" id="PTHR42870:SF7">
    <property type="entry name" value="ACETYL-COA C-ACETYLTRANSFERASE (ACETOACETYL-COA THIOLASE) (ACAB-3)"/>
    <property type="match status" value="1"/>
</dbReference>
<dbReference type="InterPro" id="IPR016039">
    <property type="entry name" value="Thiolase-like"/>
</dbReference>
<dbReference type="EMBL" id="CCND01000017">
    <property type="protein sequence ID" value="CDX58903.1"/>
    <property type="molecule type" value="Genomic_DNA"/>
</dbReference>
<evidence type="ECO:0000259" key="2">
    <source>
        <dbReference type="Pfam" id="PF22691"/>
    </source>
</evidence>
<dbReference type="GO" id="GO:0003988">
    <property type="term" value="F:acetyl-CoA C-acyltransferase activity"/>
    <property type="evidence" value="ECO:0007669"/>
    <property type="project" value="UniProtKB-ARBA"/>
</dbReference>
<dbReference type="Pfam" id="PF00108">
    <property type="entry name" value="Thiolase_N"/>
    <property type="match status" value="1"/>
</dbReference>
<feature type="domain" description="Thiolase C-terminal" evidence="2">
    <location>
        <begin position="263"/>
        <end position="390"/>
    </location>
</feature>
<keyword evidence="3" id="KW-0808">Transferase</keyword>
<reference evidence="4" key="1">
    <citation type="submission" date="2014-08" db="EMBL/GenBank/DDBJ databases">
        <authorList>
            <person name="Edwards T."/>
        </authorList>
    </citation>
    <scope>NUCLEOTIDE SEQUENCE [LARGE SCALE GENOMIC DNA]</scope>
</reference>
<name>A0A0K2W1I5_MESPL</name>
<proteinExistence type="predicted"/>
<dbReference type="InterPro" id="IPR002155">
    <property type="entry name" value="Thiolase"/>
</dbReference>
<keyword evidence="3" id="KW-0012">Acyltransferase</keyword>
<dbReference type="PANTHER" id="PTHR42870">
    <property type="entry name" value="ACETYL-COA C-ACETYLTRANSFERASE"/>
    <property type="match status" value="1"/>
</dbReference>
<dbReference type="Gene3D" id="3.40.47.10">
    <property type="match status" value="1"/>
</dbReference>
<evidence type="ECO:0000313" key="4">
    <source>
        <dbReference type="Proteomes" id="UP000182888"/>
    </source>
</evidence>
<dbReference type="AlphaFoldDB" id="A0A0K2W1I5"/>
<dbReference type="Pfam" id="PF22691">
    <property type="entry name" value="Thiolase_C_1"/>
    <property type="match status" value="1"/>
</dbReference>
<dbReference type="InterPro" id="IPR020616">
    <property type="entry name" value="Thiolase_N"/>
</dbReference>
<accession>A0A0K2W1I5</accession>
<dbReference type="PIRSF" id="PIRSF000429">
    <property type="entry name" value="Ac-CoA_Ac_transf"/>
    <property type="match status" value="1"/>
</dbReference>
<gene>
    <name evidence="3" type="ORF">MPL1032_240316</name>
</gene>
<dbReference type="EC" id="2.3.1.176" evidence="3"/>
<dbReference type="SUPFAM" id="SSF53901">
    <property type="entry name" value="Thiolase-like"/>
    <property type="match status" value="2"/>
</dbReference>
<sequence>MSAPRVGIIGIGQSAFKARRDDASYPDLVREAVNQALADAELELDDIEAIVYSLSPDSMVGIGNAERLGVDAVGGRNKRFLRINTGGATGISSVAAAYYHVAAGACDVVMTAGADKVGECGDSQTVLNKIWDPTYERPLPLGTITMLAMSGIRYAEKYGMTQEDMARVVVKNRKHASLNPNAHLRKEVTVDEVMASRCISWPIKLMDCCPQSSGGGAMVLASEKYIKQNRLDAVWITGVGHHSETYYLGDRMGRGFTADHADAYALSQSFARAYKMAGITDPKKQVDVAELYAPFSNTEFHAIEAAGLADLGGAVAGVNEGRFSIGGQTPVNASGGTLCTNAIAVTAMIRVAEVALQVSGRAGGHQVKGAKIGIASGNGGDHQFFGTMVVEA</sequence>